<comment type="similarity">
    <text evidence="1 2">Belongs to the small heat shock protein (HSP20) family.</text>
</comment>
<dbReference type="InterPro" id="IPR008978">
    <property type="entry name" value="HSP20-like_chaperone"/>
</dbReference>
<feature type="domain" description="SHSP" evidence="3">
    <location>
        <begin position="43"/>
        <end position="155"/>
    </location>
</feature>
<dbReference type="AlphaFoldDB" id="A0AAU8IHY5"/>
<dbReference type="PANTHER" id="PTHR11527">
    <property type="entry name" value="HEAT-SHOCK PROTEIN 20 FAMILY MEMBER"/>
    <property type="match status" value="1"/>
</dbReference>
<dbReference type="CDD" id="cd06464">
    <property type="entry name" value="ACD_sHsps-like"/>
    <property type="match status" value="1"/>
</dbReference>
<protein>
    <submittedName>
        <fullName evidence="4">Hsp20/alpha crystallin family protein</fullName>
    </submittedName>
</protein>
<evidence type="ECO:0000256" key="1">
    <source>
        <dbReference type="PROSITE-ProRule" id="PRU00285"/>
    </source>
</evidence>
<dbReference type="SUPFAM" id="SSF49764">
    <property type="entry name" value="HSP20-like chaperones"/>
    <property type="match status" value="1"/>
</dbReference>
<dbReference type="Pfam" id="PF00011">
    <property type="entry name" value="HSP20"/>
    <property type="match status" value="1"/>
</dbReference>
<proteinExistence type="inferred from homology"/>
<dbReference type="InterPro" id="IPR002068">
    <property type="entry name" value="A-crystallin/Hsp20_dom"/>
</dbReference>
<sequence>MEEESHKEKHPIKKRPMEELESFFQRNPFGGVLKSIDEFFENHTLFQAGFPVRLYDTPDDWIVEAELPGVKRENIHIELHGSRIRLIVRDDVEMEARHKEKSTYAFERQFSHTERMIHLPYTIDKTRTHASFTNGILKIRGPKFPKTGHTLTIEP</sequence>
<evidence type="ECO:0000256" key="2">
    <source>
        <dbReference type="RuleBase" id="RU003616"/>
    </source>
</evidence>
<organism evidence="4">
    <name type="scientific">Sporolactobacillus sp. Y61</name>
    <dbReference type="NCBI Taxonomy" id="3160863"/>
    <lineage>
        <taxon>Bacteria</taxon>
        <taxon>Bacillati</taxon>
        <taxon>Bacillota</taxon>
        <taxon>Bacilli</taxon>
        <taxon>Bacillales</taxon>
        <taxon>Sporolactobacillaceae</taxon>
        <taxon>Sporolactobacillus</taxon>
    </lineage>
</organism>
<evidence type="ECO:0000313" key="4">
    <source>
        <dbReference type="EMBL" id="XCJ17768.1"/>
    </source>
</evidence>
<evidence type="ECO:0000259" key="3">
    <source>
        <dbReference type="PROSITE" id="PS01031"/>
    </source>
</evidence>
<dbReference type="InterPro" id="IPR031107">
    <property type="entry name" value="Small_HSP"/>
</dbReference>
<reference evidence="4" key="1">
    <citation type="submission" date="2024-06" db="EMBL/GenBank/DDBJ databases">
        <authorList>
            <person name="Fan A."/>
            <person name="Zhang F.Y."/>
            <person name="Zhang L."/>
        </authorList>
    </citation>
    <scope>NUCLEOTIDE SEQUENCE</scope>
    <source>
        <strain evidence="4">Y61</strain>
    </source>
</reference>
<gene>
    <name evidence="4" type="ORF">ABNN70_04610</name>
</gene>
<name>A0AAU8IHY5_9BACL</name>
<dbReference type="Gene3D" id="2.60.40.790">
    <property type="match status" value="1"/>
</dbReference>
<dbReference type="EMBL" id="CP159510">
    <property type="protein sequence ID" value="XCJ17768.1"/>
    <property type="molecule type" value="Genomic_DNA"/>
</dbReference>
<dbReference type="PROSITE" id="PS01031">
    <property type="entry name" value="SHSP"/>
    <property type="match status" value="1"/>
</dbReference>
<dbReference type="RefSeq" id="WP_129928471.1">
    <property type="nucleotide sequence ID" value="NZ_CP159510.1"/>
</dbReference>
<accession>A0AAU8IHY5</accession>